<dbReference type="Proteomes" id="UP000595823">
    <property type="component" value="Chromosome"/>
</dbReference>
<dbReference type="PANTHER" id="PTHR43394">
    <property type="entry name" value="ATP-DEPENDENT PERMEASE MDL1, MITOCHONDRIAL"/>
    <property type="match status" value="1"/>
</dbReference>
<evidence type="ECO:0000313" key="10">
    <source>
        <dbReference type="EMBL" id="QQK76678.1"/>
    </source>
</evidence>
<dbReference type="PROSITE" id="PS50929">
    <property type="entry name" value="ABC_TM1F"/>
    <property type="match status" value="1"/>
</dbReference>
<dbReference type="InterPro" id="IPR003593">
    <property type="entry name" value="AAA+_ATPase"/>
</dbReference>
<dbReference type="Pfam" id="PF00664">
    <property type="entry name" value="ABC_membrane"/>
    <property type="match status" value="1"/>
</dbReference>
<comment type="subcellular location">
    <subcellularLocation>
        <location evidence="1">Cell membrane</location>
        <topology evidence="1">Multi-pass membrane protein</topology>
    </subcellularLocation>
</comment>
<evidence type="ECO:0000256" key="6">
    <source>
        <dbReference type="ARBA" id="ARBA00023136"/>
    </source>
</evidence>
<gene>
    <name evidence="10" type="primary">cydC</name>
    <name evidence="10" type="ORF">HUG15_14620</name>
</gene>
<dbReference type="GO" id="GO:0005886">
    <property type="term" value="C:plasma membrane"/>
    <property type="evidence" value="ECO:0007669"/>
    <property type="project" value="UniProtKB-SubCell"/>
</dbReference>
<dbReference type="PANTHER" id="PTHR43394:SF1">
    <property type="entry name" value="ATP-BINDING CASSETTE SUB-FAMILY B MEMBER 10, MITOCHONDRIAL"/>
    <property type="match status" value="1"/>
</dbReference>
<dbReference type="InterPro" id="IPR011527">
    <property type="entry name" value="ABC1_TM_dom"/>
</dbReference>
<evidence type="ECO:0000256" key="2">
    <source>
        <dbReference type="ARBA" id="ARBA00022692"/>
    </source>
</evidence>
<sequence length="573" mass="64587">MKELSTVTKAMIHEKKDVFLSIIAGFITGTAGVGLFAASGYLISQAALEPPLYALIILTSTVKLLGLVRALSRYAERYYSHRATFSILRRLRVTFYEKLEPFAPAIFQEYQSGDLLARIVGDVERLQNYFLRVFYPPIVLIMVFLMTILFVMYFSVLIAFVFVLGFLLTTFVIPAWFTVRQKQIQNNVGEKRATLSTNATEFLYGFRDLKVYQQMDGKAKELLGASSDLIQEQKEEGRYLIGNQAVNTFLALAISVLVLGIGAYLVSERHMDGVFLAMLVMLAITVFEEAVPMASFPSHLRESKRAAGRLSHTLQSDSFNIEQRQFELSREKPLHIDVNNVDVQFQNEHRPAIKDVNVTIPTGSKTAIVGASGSGKSILMALLLKLVSARQGDVLLNGRSVNELTEESIWEAINVVMQENHFFYGSVQDNLLLTNQAHTMSSIRSALQKVNLDHLALDDHIYERGENLSDGEKQRLAMARVLLKDGRTWVLDEPTSSLDAVTEKKIFAHLWQQAKDDTIILITHRLTGLENMDQIIVMDEGNVIEKGTYEQLMAMKGHFYDMKQLERQVLSVL</sequence>
<feature type="transmembrane region" description="Helical" evidence="7">
    <location>
        <begin position="133"/>
        <end position="151"/>
    </location>
</feature>
<dbReference type="AlphaFoldDB" id="A0A7T6Z461"/>
<feature type="transmembrane region" description="Helical" evidence="7">
    <location>
        <begin position="18"/>
        <end position="40"/>
    </location>
</feature>
<dbReference type="Gene3D" id="3.40.50.300">
    <property type="entry name" value="P-loop containing nucleotide triphosphate hydrolases"/>
    <property type="match status" value="1"/>
</dbReference>
<proteinExistence type="predicted"/>
<dbReference type="GO" id="GO:0045454">
    <property type="term" value="P:cell redox homeostasis"/>
    <property type="evidence" value="ECO:0007669"/>
    <property type="project" value="InterPro"/>
</dbReference>
<dbReference type="GO" id="GO:0015421">
    <property type="term" value="F:ABC-type oligopeptide transporter activity"/>
    <property type="evidence" value="ECO:0007669"/>
    <property type="project" value="TreeGrafter"/>
</dbReference>
<dbReference type="PROSITE" id="PS50893">
    <property type="entry name" value="ABC_TRANSPORTER_2"/>
    <property type="match status" value="1"/>
</dbReference>
<dbReference type="InterPro" id="IPR027417">
    <property type="entry name" value="P-loop_NTPase"/>
</dbReference>
<keyword evidence="4" id="KW-0067">ATP-binding</keyword>
<evidence type="ECO:0000313" key="11">
    <source>
        <dbReference type="Proteomes" id="UP000595823"/>
    </source>
</evidence>
<evidence type="ECO:0000256" key="5">
    <source>
        <dbReference type="ARBA" id="ARBA00022989"/>
    </source>
</evidence>
<dbReference type="Pfam" id="PF00005">
    <property type="entry name" value="ABC_tran"/>
    <property type="match status" value="1"/>
</dbReference>
<dbReference type="NCBIfam" id="TIGR02868">
    <property type="entry name" value="CydC"/>
    <property type="match status" value="1"/>
</dbReference>
<organism evidence="10 11">
    <name type="scientific">Salicibibacter cibarius</name>
    <dbReference type="NCBI Taxonomy" id="2743000"/>
    <lineage>
        <taxon>Bacteria</taxon>
        <taxon>Bacillati</taxon>
        <taxon>Bacillota</taxon>
        <taxon>Bacilli</taxon>
        <taxon>Bacillales</taxon>
        <taxon>Bacillaceae</taxon>
        <taxon>Salicibibacter</taxon>
    </lineage>
</organism>
<dbReference type="Gene3D" id="1.20.1560.10">
    <property type="entry name" value="ABC transporter type 1, transmembrane domain"/>
    <property type="match status" value="1"/>
</dbReference>
<protein>
    <submittedName>
        <fullName evidence="10">Thiol reductant ABC exporter subunit CydC</fullName>
    </submittedName>
</protein>
<dbReference type="InterPro" id="IPR003439">
    <property type="entry name" value="ABC_transporter-like_ATP-bd"/>
</dbReference>
<dbReference type="RefSeq" id="WP_200123806.1">
    <property type="nucleotide sequence ID" value="NZ_CP054705.1"/>
</dbReference>
<keyword evidence="11" id="KW-1185">Reference proteome</keyword>
<accession>A0A7T6Z461</accession>
<evidence type="ECO:0000256" key="3">
    <source>
        <dbReference type="ARBA" id="ARBA00022741"/>
    </source>
</evidence>
<evidence type="ECO:0000259" key="8">
    <source>
        <dbReference type="PROSITE" id="PS50893"/>
    </source>
</evidence>
<dbReference type="EMBL" id="CP054705">
    <property type="protein sequence ID" value="QQK76678.1"/>
    <property type="molecule type" value="Genomic_DNA"/>
</dbReference>
<reference evidence="10 11" key="1">
    <citation type="submission" date="2020-06" db="EMBL/GenBank/DDBJ databases">
        <title>Genomic analysis of Salicibibacter sp. NKC5-3.</title>
        <authorList>
            <person name="Oh Y.J."/>
        </authorList>
    </citation>
    <scope>NUCLEOTIDE SEQUENCE [LARGE SCALE GENOMIC DNA]</scope>
    <source>
        <strain evidence="10 11">NKC5-3</strain>
    </source>
</reference>
<dbReference type="KEGG" id="scia:HUG15_14620"/>
<keyword evidence="2 7" id="KW-0812">Transmembrane</keyword>
<dbReference type="GO" id="GO:0034775">
    <property type="term" value="P:glutathione transmembrane transport"/>
    <property type="evidence" value="ECO:0007669"/>
    <property type="project" value="InterPro"/>
</dbReference>
<dbReference type="InterPro" id="IPR039421">
    <property type="entry name" value="Type_1_exporter"/>
</dbReference>
<dbReference type="GO" id="GO:0016887">
    <property type="term" value="F:ATP hydrolysis activity"/>
    <property type="evidence" value="ECO:0007669"/>
    <property type="project" value="InterPro"/>
</dbReference>
<evidence type="ECO:0000256" key="7">
    <source>
        <dbReference type="SAM" id="Phobius"/>
    </source>
</evidence>
<dbReference type="GO" id="GO:0005524">
    <property type="term" value="F:ATP binding"/>
    <property type="evidence" value="ECO:0007669"/>
    <property type="project" value="UniProtKB-KW"/>
</dbReference>
<dbReference type="CDD" id="cd18585">
    <property type="entry name" value="ABC_6TM_CydC"/>
    <property type="match status" value="1"/>
</dbReference>
<dbReference type="SUPFAM" id="SSF90123">
    <property type="entry name" value="ABC transporter transmembrane region"/>
    <property type="match status" value="1"/>
</dbReference>
<keyword evidence="5 7" id="KW-1133">Transmembrane helix</keyword>
<dbReference type="SMART" id="SM00382">
    <property type="entry name" value="AAA"/>
    <property type="match status" value="1"/>
</dbReference>
<feature type="transmembrane region" description="Helical" evidence="7">
    <location>
        <begin position="248"/>
        <end position="267"/>
    </location>
</feature>
<dbReference type="InterPro" id="IPR014223">
    <property type="entry name" value="ABC_CydC/D"/>
</dbReference>
<evidence type="ECO:0000256" key="1">
    <source>
        <dbReference type="ARBA" id="ARBA00004651"/>
    </source>
</evidence>
<feature type="transmembrane region" description="Helical" evidence="7">
    <location>
        <begin position="157"/>
        <end position="177"/>
    </location>
</feature>
<keyword evidence="3" id="KW-0547">Nucleotide-binding</keyword>
<keyword evidence="6 7" id="KW-0472">Membrane</keyword>
<evidence type="ECO:0000256" key="4">
    <source>
        <dbReference type="ARBA" id="ARBA00022840"/>
    </source>
</evidence>
<feature type="transmembrane region" description="Helical" evidence="7">
    <location>
        <begin position="52"/>
        <end position="72"/>
    </location>
</feature>
<evidence type="ECO:0000259" key="9">
    <source>
        <dbReference type="PROSITE" id="PS50929"/>
    </source>
</evidence>
<name>A0A7T6Z461_9BACI</name>
<feature type="domain" description="ABC transmembrane type-1" evidence="9">
    <location>
        <begin position="19"/>
        <end position="288"/>
    </location>
</feature>
<dbReference type="InterPro" id="IPR036640">
    <property type="entry name" value="ABC1_TM_sf"/>
</dbReference>
<dbReference type="SUPFAM" id="SSF52540">
    <property type="entry name" value="P-loop containing nucleoside triphosphate hydrolases"/>
    <property type="match status" value="1"/>
</dbReference>
<feature type="domain" description="ABC transporter" evidence="8">
    <location>
        <begin position="338"/>
        <end position="565"/>
    </location>
</feature>